<evidence type="ECO:0000256" key="1">
    <source>
        <dbReference type="SAM" id="MobiDB-lite"/>
    </source>
</evidence>
<dbReference type="EMBL" id="JAAWWP010000011">
    <property type="protein sequence ID" value="NKI43366.1"/>
    <property type="molecule type" value="Genomic_DNA"/>
</dbReference>
<comment type="caution">
    <text evidence="2">The sequence shown here is derived from an EMBL/GenBank/DDBJ whole genome shotgun (WGS) entry which is preliminary data.</text>
</comment>
<keyword evidence="3" id="KW-1185">Reference proteome</keyword>
<dbReference type="Proteomes" id="UP000772196">
    <property type="component" value="Unassembled WGS sequence"/>
</dbReference>
<dbReference type="Gene3D" id="1.25.40.10">
    <property type="entry name" value="Tetratricopeptide repeat domain"/>
    <property type="match status" value="2"/>
</dbReference>
<sequence>MRYELAFCYLDRGAADDLTRAAGHYRKALEEGQSAGHPRTESSALEGLGQIAVREGRPEEAMDLFARAAEALEGVDHPRGRVLLGFHRGNAASAAGHHEEAAALLESAHRDFAALPDPVNAAKSLSRLGGALLAGGRHEEALGRLGEALAAHGDGTVHAPKDHADALLLRGDVHHAAQRPQPARADWESALALYRDLGSLRAEEALRRLAALDGPGTGGGDLGRTGAGDPGQDED</sequence>
<dbReference type="SUPFAM" id="SSF48452">
    <property type="entry name" value="TPR-like"/>
    <property type="match status" value="2"/>
</dbReference>
<dbReference type="Pfam" id="PF13432">
    <property type="entry name" value="TPR_16"/>
    <property type="match status" value="2"/>
</dbReference>
<organism evidence="2 3">
    <name type="scientific">Streptomyces physcomitrii</name>
    <dbReference type="NCBI Taxonomy" id="2724184"/>
    <lineage>
        <taxon>Bacteria</taxon>
        <taxon>Bacillati</taxon>
        <taxon>Actinomycetota</taxon>
        <taxon>Actinomycetes</taxon>
        <taxon>Kitasatosporales</taxon>
        <taxon>Streptomycetaceae</taxon>
        <taxon>Streptomyces</taxon>
    </lineage>
</organism>
<proteinExistence type="predicted"/>
<feature type="region of interest" description="Disordered" evidence="1">
    <location>
        <begin position="211"/>
        <end position="235"/>
    </location>
</feature>
<accession>A0ABX1H8M0</accession>
<dbReference type="InterPro" id="IPR019734">
    <property type="entry name" value="TPR_rpt"/>
</dbReference>
<reference evidence="2 3" key="1">
    <citation type="submission" date="2020-04" db="EMBL/GenBank/DDBJ databases">
        <title>Phylogenetic Diversity and Antibacterial Activity against Ralstonia solanacearum of Endophytic Actinomycete Isolated from Moss.</title>
        <authorList>
            <person name="Zhuang X."/>
        </authorList>
    </citation>
    <scope>NUCLEOTIDE SEQUENCE [LARGE SCALE GENOMIC DNA]</scope>
    <source>
        <strain evidence="2 3">LD120</strain>
    </source>
</reference>
<dbReference type="SMART" id="SM00028">
    <property type="entry name" value="TPR"/>
    <property type="match status" value="3"/>
</dbReference>
<feature type="compositionally biased region" description="Gly residues" evidence="1">
    <location>
        <begin position="215"/>
        <end position="229"/>
    </location>
</feature>
<dbReference type="InterPro" id="IPR011990">
    <property type="entry name" value="TPR-like_helical_dom_sf"/>
</dbReference>
<evidence type="ECO:0000313" key="3">
    <source>
        <dbReference type="Proteomes" id="UP000772196"/>
    </source>
</evidence>
<name>A0ABX1H8M0_9ACTN</name>
<gene>
    <name evidence="2" type="ORF">HFV08_19410</name>
</gene>
<protein>
    <submittedName>
        <fullName evidence="2">Tetratricopeptide repeat protein</fullName>
    </submittedName>
</protein>
<evidence type="ECO:0000313" key="2">
    <source>
        <dbReference type="EMBL" id="NKI43366.1"/>
    </source>
</evidence>